<gene>
    <name evidence="2" type="ORF">HR45_17795</name>
</gene>
<reference evidence="2 3" key="1">
    <citation type="submission" date="2014-06" db="EMBL/GenBank/DDBJ databases">
        <title>Shewanella sp. YQH10.</title>
        <authorList>
            <person name="Liu Y."/>
            <person name="Zeng R."/>
        </authorList>
    </citation>
    <scope>NUCLEOTIDE SEQUENCE [LARGE SCALE GENOMIC DNA]</scope>
    <source>
        <strain evidence="2 3">YQH10</strain>
    </source>
</reference>
<comment type="caution">
    <text evidence="2">The sequence shown here is derived from an EMBL/GenBank/DDBJ whole genome shotgun (WGS) entry which is preliminary data.</text>
</comment>
<evidence type="ECO:0000313" key="2">
    <source>
        <dbReference type="EMBL" id="KFZ36237.1"/>
    </source>
</evidence>
<dbReference type="Proteomes" id="UP000029264">
    <property type="component" value="Unassembled WGS sequence"/>
</dbReference>
<dbReference type="STRING" id="1515746.HR45_17795"/>
<evidence type="ECO:0000256" key="1">
    <source>
        <dbReference type="SAM" id="MobiDB-lite"/>
    </source>
</evidence>
<dbReference type="InterPro" id="IPR020483">
    <property type="entry name" value="Uncharacterised_YgbA"/>
</dbReference>
<name>A0A094JAG8_9GAMM</name>
<keyword evidence="3" id="KW-1185">Reference proteome</keyword>
<feature type="region of interest" description="Disordered" evidence="1">
    <location>
        <begin position="105"/>
        <end position="133"/>
    </location>
</feature>
<evidence type="ECO:0000313" key="3">
    <source>
        <dbReference type="Proteomes" id="UP000029264"/>
    </source>
</evidence>
<proteinExistence type="predicted"/>
<dbReference type="AlphaFoldDB" id="A0A094JAG8"/>
<organism evidence="2 3">
    <name type="scientific">Shewanella mangrovi</name>
    <dbReference type="NCBI Taxonomy" id="1515746"/>
    <lineage>
        <taxon>Bacteria</taxon>
        <taxon>Pseudomonadati</taxon>
        <taxon>Pseudomonadota</taxon>
        <taxon>Gammaproteobacteria</taxon>
        <taxon>Alteromonadales</taxon>
        <taxon>Shewanellaceae</taxon>
        <taxon>Shewanella</taxon>
    </lineage>
</organism>
<protein>
    <submittedName>
        <fullName evidence="2">Nitrous oxide-stimulated promoter</fullName>
    </submittedName>
</protein>
<sequence length="133" mass="15328">MSSLLSDQLATELRTINAMVHIYCRAHHSISDELCDECKSLVAYAETRLDRCPYGQQKPACRHCPIHCYKAEPKAQVQTIMRYSGPRMLLRHPLLAIRHLLNERKPFPEKPPVNVSNRYLRQQATKSSPTETQ</sequence>
<dbReference type="RefSeq" id="WP_156104115.1">
    <property type="nucleotide sequence ID" value="NZ_JPEO01000022.1"/>
</dbReference>
<dbReference type="NCBIfam" id="NF007714">
    <property type="entry name" value="PRK10410.1-2"/>
    <property type="match status" value="1"/>
</dbReference>
<dbReference type="NCBIfam" id="NF007715">
    <property type="entry name" value="PRK10410.1-3"/>
    <property type="match status" value="1"/>
</dbReference>
<dbReference type="EMBL" id="JPEO01000022">
    <property type="protein sequence ID" value="KFZ36237.1"/>
    <property type="molecule type" value="Genomic_DNA"/>
</dbReference>
<accession>A0A094JAG8</accession>
<dbReference type="Pfam" id="PF11756">
    <property type="entry name" value="YgbA_NO"/>
    <property type="match status" value="1"/>
</dbReference>
<dbReference type="eggNOG" id="ENOG5032ZJK">
    <property type="taxonomic scope" value="Bacteria"/>
</dbReference>
<feature type="compositionally biased region" description="Polar residues" evidence="1">
    <location>
        <begin position="114"/>
        <end position="133"/>
    </location>
</feature>